<evidence type="ECO:0000313" key="3">
    <source>
        <dbReference type="EMBL" id="AKF03191.1"/>
    </source>
</evidence>
<dbReference type="EMBL" id="CP011125">
    <property type="protein sequence ID" value="AKF03191.1"/>
    <property type="molecule type" value="Genomic_DNA"/>
</dbReference>
<dbReference type="InterPro" id="IPR013538">
    <property type="entry name" value="ASHA1/2-like_C"/>
</dbReference>
<evidence type="ECO:0000259" key="2">
    <source>
        <dbReference type="Pfam" id="PF08327"/>
    </source>
</evidence>
<dbReference type="InterPro" id="IPR023393">
    <property type="entry name" value="START-like_dom_sf"/>
</dbReference>
<gene>
    <name evidence="3" type="ORF">DB32_000340</name>
</gene>
<dbReference type="STRING" id="927083.DB32_000340"/>
<protein>
    <recommendedName>
        <fullName evidence="2">Activator of Hsp90 ATPase homologue 1/2-like C-terminal domain-containing protein</fullName>
    </recommendedName>
</protein>
<accession>A0A0F6YGS4</accession>
<reference evidence="3 4" key="1">
    <citation type="submission" date="2015-03" db="EMBL/GenBank/DDBJ databases">
        <title>Genome assembly of Sandaracinus amylolyticus DSM 53668.</title>
        <authorList>
            <person name="Sharma G."/>
            <person name="Subramanian S."/>
        </authorList>
    </citation>
    <scope>NUCLEOTIDE SEQUENCE [LARGE SCALE GENOMIC DNA]</scope>
    <source>
        <strain evidence="3 4">DSM 53668</strain>
    </source>
</reference>
<dbReference type="Pfam" id="PF08327">
    <property type="entry name" value="AHSA1"/>
    <property type="match status" value="1"/>
</dbReference>
<comment type="similarity">
    <text evidence="1">Belongs to the AHA1 family.</text>
</comment>
<name>A0A0F6YGS4_9BACT</name>
<dbReference type="KEGG" id="samy:DB32_000340"/>
<dbReference type="OrthoDB" id="9803476at2"/>
<feature type="domain" description="Activator of Hsp90 ATPase homologue 1/2-like C-terminal" evidence="2">
    <location>
        <begin position="13"/>
        <end position="92"/>
    </location>
</feature>
<keyword evidence="4" id="KW-1185">Reference proteome</keyword>
<dbReference type="RefSeq" id="WP_053230653.1">
    <property type="nucleotide sequence ID" value="NZ_CP011125.1"/>
</dbReference>
<dbReference type="SUPFAM" id="SSF55961">
    <property type="entry name" value="Bet v1-like"/>
    <property type="match status" value="1"/>
</dbReference>
<organism evidence="3 4">
    <name type="scientific">Sandaracinus amylolyticus</name>
    <dbReference type="NCBI Taxonomy" id="927083"/>
    <lineage>
        <taxon>Bacteria</taxon>
        <taxon>Pseudomonadati</taxon>
        <taxon>Myxococcota</taxon>
        <taxon>Polyangia</taxon>
        <taxon>Polyangiales</taxon>
        <taxon>Sandaracinaceae</taxon>
        <taxon>Sandaracinus</taxon>
    </lineage>
</organism>
<dbReference type="Gene3D" id="3.30.530.20">
    <property type="match status" value="1"/>
</dbReference>
<proteinExistence type="inferred from homology"/>
<dbReference type="CDD" id="cd07814">
    <property type="entry name" value="SRPBCC_CalC_Aha1-like"/>
    <property type="match status" value="1"/>
</dbReference>
<dbReference type="AlphaFoldDB" id="A0A0F6YGS4"/>
<evidence type="ECO:0000256" key="1">
    <source>
        <dbReference type="ARBA" id="ARBA00006817"/>
    </source>
</evidence>
<evidence type="ECO:0000313" key="4">
    <source>
        <dbReference type="Proteomes" id="UP000034883"/>
    </source>
</evidence>
<sequence length="178" mass="20197">MKRDIHIERTYPHPPELVWRALTDPALIAEWLMPNDFRAQVGHRFTMRTDPAPGFDGIVNCEVLELSPPRRMRWSWKGGPIDTVVTFELEPAIVFARPATTLKVAQTAFEGLDAVLVSFVLGAGNRAVYGRHLPYVLDRIATGEKVENVRQACANERGRWWWISRAIAPVVGRRRKSA</sequence>
<dbReference type="Proteomes" id="UP000034883">
    <property type="component" value="Chromosome"/>
</dbReference>